<accession>A0ABS8FUS9</accession>
<keyword evidence="2" id="KW-1185">Reference proteome</keyword>
<dbReference type="RefSeq" id="WP_227706944.1">
    <property type="nucleotide sequence ID" value="NZ_JAJEQX010000006.1"/>
</dbReference>
<comment type="caution">
    <text evidence="1">The sequence shown here is derived from an EMBL/GenBank/DDBJ whole genome shotgun (WGS) entry which is preliminary data.</text>
</comment>
<evidence type="ECO:0008006" key="3">
    <source>
        <dbReference type="Google" id="ProtNLM"/>
    </source>
</evidence>
<evidence type="ECO:0000313" key="1">
    <source>
        <dbReference type="EMBL" id="MCC2253805.1"/>
    </source>
</evidence>
<dbReference type="SUPFAM" id="SSF53795">
    <property type="entry name" value="PEP carboxykinase-like"/>
    <property type="match status" value="1"/>
</dbReference>
<proteinExistence type="predicted"/>
<evidence type="ECO:0000313" key="2">
    <source>
        <dbReference type="Proteomes" id="UP001198151"/>
    </source>
</evidence>
<reference evidence="1 2" key="1">
    <citation type="submission" date="2021-10" db="EMBL/GenBank/DDBJ databases">
        <title>Anaerobic single-cell dispensing facilitates the cultivation of human gut bacteria.</title>
        <authorList>
            <person name="Afrizal A."/>
        </authorList>
    </citation>
    <scope>NUCLEOTIDE SEQUENCE [LARGE SCALE GENOMIC DNA]</scope>
    <source>
        <strain evidence="1 2">CLA-AA-H200</strain>
    </source>
</reference>
<gene>
    <name evidence="1" type="ORF">LKD70_05040</name>
</gene>
<name>A0ABS8FUS9_9FIRM</name>
<dbReference type="EMBL" id="JAJEQX010000006">
    <property type="protein sequence ID" value="MCC2253805.1"/>
    <property type="molecule type" value="Genomic_DNA"/>
</dbReference>
<sequence length="296" mass="32990">MAASCTVSFAGLKCRFENFGSSTFCDSWQWKLDPYLIPDERPPYASYALTFLNRPAENVHTAGEQLSCVQDGFFLRQVFRREDDGTLWRYVRRKNGESLLSFSVSPAWDEIALLSDCTKSSGQMAFEYLTHLFPACALSGGVLTFHGALVEHRGCGFILSAASGTGKTTHARLWRDCRQALILNGDRASCRKTEGRWTGYGLPWSGTSGEQINRSVQIRAFVQLERGEENEVCRVGAEEALISLLSGVQCPAWDAGRTERMLDLLSGFAGEIPVLRLRCRPDEEAVEVLERALEEI</sequence>
<organism evidence="1 2">
    <name type="scientific">Ruminococcus turbiniformis</name>
    <dbReference type="NCBI Taxonomy" id="2881258"/>
    <lineage>
        <taxon>Bacteria</taxon>
        <taxon>Bacillati</taxon>
        <taxon>Bacillota</taxon>
        <taxon>Clostridia</taxon>
        <taxon>Eubacteriales</taxon>
        <taxon>Oscillospiraceae</taxon>
        <taxon>Ruminococcus</taxon>
    </lineage>
</organism>
<dbReference type="Proteomes" id="UP001198151">
    <property type="component" value="Unassembled WGS sequence"/>
</dbReference>
<protein>
    <recommendedName>
        <fullName evidence="3">SynChlorMet cassette protein ScmC</fullName>
    </recommendedName>
</protein>